<sequence length="116" mass="12016">MRKLMLLAAVLAMVIVAAIPAIAQVSQETEQEGESGDVDQSFSVTSEGDNSNQCVGIQGVANTGNAQNNTNILQYASEADDFEFEEVGGTITVSPTNTTSCEQQVNQAAAASSTGK</sequence>
<accession>A0A6J4QSL1</accession>
<feature type="signal peptide" evidence="2">
    <location>
        <begin position="1"/>
        <end position="23"/>
    </location>
</feature>
<name>A0A6J4QSL1_9ACTN</name>
<reference evidence="3" key="1">
    <citation type="submission" date="2020-02" db="EMBL/GenBank/DDBJ databases">
        <authorList>
            <person name="Meier V. D."/>
        </authorList>
    </citation>
    <scope>NUCLEOTIDE SEQUENCE</scope>
    <source>
        <strain evidence="3">AVDCRST_MAG78</strain>
    </source>
</reference>
<dbReference type="AlphaFoldDB" id="A0A6J4QSL1"/>
<gene>
    <name evidence="3" type="ORF">AVDCRST_MAG78-3561</name>
</gene>
<evidence type="ECO:0000256" key="1">
    <source>
        <dbReference type="SAM" id="MobiDB-lite"/>
    </source>
</evidence>
<feature type="chain" id="PRO_5026812166" evidence="2">
    <location>
        <begin position="24"/>
        <end position="116"/>
    </location>
</feature>
<dbReference type="EMBL" id="CADCVB010000234">
    <property type="protein sequence ID" value="CAA9452379.1"/>
    <property type="molecule type" value="Genomic_DNA"/>
</dbReference>
<feature type="compositionally biased region" description="Polar residues" evidence="1">
    <location>
        <begin position="38"/>
        <end position="50"/>
    </location>
</feature>
<evidence type="ECO:0000256" key="2">
    <source>
        <dbReference type="SAM" id="SignalP"/>
    </source>
</evidence>
<evidence type="ECO:0000313" key="3">
    <source>
        <dbReference type="EMBL" id="CAA9452379.1"/>
    </source>
</evidence>
<proteinExistence type="predicted"/>
<protein>
    <submittedName>
        <fullName evidence="3">Uncharacterized protein</fullName>
    </submittedName>
</protein>
<organism evidence="3">
    <name type="scientific">uncultured Rubrobacteraceae bacterium</name>
    <dbReference type="NCBI Taxonomy" id="349277"/>
    <lineage>
        <taxon>Bacteria</taxon>
        <taxon>Bacillati</taxon>
        <taxon>Actinomycetota</taxon>
        <taxon>Rubrobacteria</taxon>
        <taxon>Rubrobacterales</taxon>
        <taxon>Rubrobacteraceae</taxon>
        <taxon>environmental samples</taxon>
    </lineage>
</organism>
<feature type="region of interest" description="Disordered" evidence="1">
    <location>
        <begin position="27"/>
        <end position="50"/>
    </location>
</feature>
<keyword evidence="2" id="KW-0732">Signal</keyword>